<dbReference type="InterPro" id="IPR052014">
    <property type="entry name" value="Dictyostelium_Tiger"/>
</dbReference>
<dbReference type="VEuPathDB" id="AmoebaDB:DICPUDRAFT_96316"/>
<dbReference type="CDD" id="cd00603">
    <property type="entry name" value="IPT_PCSR"/>
    <property type="match status" value="1"/>
</dbReference>
<keyword evidence="5" id="KW-1133">Transmembrane helix</keyword>
<evidence type="ECO:0000259" key="7">
    <source>
        <dbReference type="Pfam" id="PF01833"/>
    </source>
</evidence>
<dbReference type="EMBL" id="MK002468">
    <property type="protein sequence ID" value="AZQ00523.1"/>
    <property type="molecule type" value="Genomic_DNA"/>
</dbReference>
<protein>
    <submittedName>
        <fullName evidence="8">Tgr11392B</fullName>
    </submittedName>
</protein>
<evidence type="ECO:0000256" key="4">
    <source>
        <dbReference type="ARBA" id="ARBA00023180"/>
    </source>
</evidence>
<proteinExistence type="predicted"/>
<feature type="chain" id="PRO_5019296276" evidence="6">
    <location>
        <begin position="20"/>
        <end position="880"/>
    </location>
</feature>
<evidence type="ECO:0000256" key="2">
    <source>
        <dbReference type="ARBA" id="ARBA00022729"/>
    </source>
</evidence>
<evidence type="ECO:0000256" key="1">
    <source>
        <dbReference type="ARBA" id="ARBA00004370"/>
    </source>
</evidence>
<keyword evidence="5" id="KW-0812">Transmembrane</keyword>
<evidence type="ECO:0000256" key="6">
    <source>
        <dbReference type="SAM" id="SignalP"/>
    </source>
</evidence>
<comment type="subcellular location">
    <subcellularLocation>
        <location evidence="1">Membrane</location>
    </subcellularLocation>
</comment>
<feature type="domain" description="IPT/TIG" evidence="7">
    <location>
        <begin position="744"/>
        <end position="821"/>
    </location>
</feature>
<keyword evidence="4" id="KW-0325">Glycoprotein</keyword>
<keyword evidence="2 6" id="KW-0732">Signal</keyword>
<evidence type="ECO:0000256" key="5">
    <source>
        <dbReference type="SAM" id="Phobius"/>
    </source>
</evidence>
<accession>A0A3S9KFY6</accession>
<dbReference type="PANTHER" id="PTHR31341">
    <property type="entry name" value="IPT/TIG DOMAIN-CONTAINING PROTEIN-RELATED-RELATED"/>
    <property type="match status" value="1"/>
</dbReference>
<name>A0A3S9KFY6_DICPU</name>
<reference evidence="8" key="1">
    <citation type="journal article" date="2018" name="J. Biosci.">
        <title>Species recognition in social amoebae.</title>
        <authorList>
            <person name="Hayakawa I.S."/>
            <person name="Inouye K."/>
        </authorList>
    </citation>
    <scope>NUCLEOTIDE SEQUENCE</scope>
    <source>
        <strain evidence="8">P1Ba</strain>
    </source>
</reference>
<dbReference type="InterPro" id="IPR013783">
    <property type="entry name" value="Ig-like_fold"/>
</dbReference>
<keyword evidence="3 5" id="KW-0472">Membrane</keyword>
<dbReference type="PANTHER" id="PTHR31341:SF18">
    <property type="entry name" value="IPT_TIG DOMAIN-CONTAINING PROTEIN-RELATED"/>
    <property type="match status" value="1"/>
</dbReference>
<evidence type="ECO:0000313" key="8">
    <source>
        <dbReference type="EMBL" id="AZQ00523.1"/>
    </source>
</evidence>
<dbReference type="InterPro" id="IPR002909">
    <property type="entry name" value="IPT_dom"/>
</dbReference>
<dbReference type="Pfam" id="PF01833">
    <property type="entry name" value="TIG"/>
    <property type="match status" value="2"/>
</dbReference>
<feature type="domain" description="IPT/TIG" evidence="7">
    <location>
        <begin position="554"/>
        <end position="611"/>
    </location>
</feature>
<dbReference type="AlphaFoldDB" id="A0A3S9KFY6"/>
<evidence type="ECO:0000256" key="3">
    <source>
        <dbReference type="ARBA" id="ARBA00023136"/>
    </source>
</evidence>
<feature type="signal peptide" evidence="6">
    <location>
        <begin position="1"/>
        <end position="19"/>
    </location>
</feature>
<feature type="transmembrane region" description="Helical" evidence="5">
    <location>
        <begin position="837"/>
        <end position="859"/>
    </location>
</feature>
<dbReference type="Gene3D" id="2.60.40.10">
    <property type="entry name" value="Immunoglobulins"/>
    <property type="match status" value="1"/>
</dbReference>
<sequence length="880" mass="98632">MKPLLFIFLFLYLIKTISSFCTLKNSFLICDDELCNFQIFKDLSNTTLLNVEYNFKNLKSNTVDLFKIQDGYLLYDSNDCAINNNFKGNIVSIEPPETFGGKLKLIGFFLYDKQFNIKRIKFNYNGTYYSDFKISYSNEIMQYEIENIPEGCGSFELLYERKSFLGSYKKPIVKEFKRDESSNKIILTGTSLYKPKLKVTGPFNSYNEVTTLQFDSVSTDPRQESANFDIPQILLCGVWNVAIEICNSDVQDATLEIINEPKIEGITSVSSKDGGNVTINGKNFYSRTFEKSKSLSGYQIALPYNKKCKIVEVVPETGIIICNIEPSKENEKKKNLNLILTIDEKYTTNITFSYESPSISYVNQTSFPSIGEAQFTIFGKYLDDPSITMVSVKIPDSKFNIIDHNCSIISKEENRMVVGVPLNAFPGYIVIVSKDENEIVKSNVGFLSFLPILKNITTSNTTGQIITITGVSVHTNRIEGSSKVNLPISINVGGGEIFAKCKNPNSNDGVHIVCLMEPGVGKDLKLSVNIDKYTIIEQKMFSYNSPLILKAEYNSSGYVTLLGENFGRDPNKISIESGKTKIKLLNVNDSSLQFMIPQSFNGINYLDIIVGVPDHQNILKQYEFVVKPTILNINTIPTSGGEVTIYGNYLSTRAAISFRAPRGTPAGIPCNNITVNEDYTILKCKVIGFSGQEIKQDGIGERKTTSGYNHKIFMSIKGRNAINPKNITFSFYPPTVYGSPGKNGENNLITIIGENFNRIGLKVFVGKEQCKWPNVLKGFDTITCTINSIDKKLKNEYQNKTFDISVTVDGQTGFLKNNFTYNFKEVSYTKESNKLSITIPAIVICGGVGLITIGSIAIFKINRMRRLKKIQELLNKKVFL</sequence>
<organism evidence="8">
    <name type="scientific">Dictyostelium purpureum</name>
    <name type="common">Slime mold</name>
    <dbReference type="NCBI Taxonomy" id="5786"/>
    <lineage>
        <taxon>Eukaryota</taxon>
        <taxon>Amoebozoa</taxon>
        <taxon>Evosea</taxon>
        <taxon>Eumycetozoa</taxon>
        <taxon>Dictyostelia</taxon>
        <taxon>Dictyosteliales</taxon>
        <taxon>Dictyosteliaceae</taxon>
        <taxon>Dictyostelium</taxon>
    </lineage>
</organism>
<dbReference type="GO" id="GO:0016020">
    <property type="term" value="C:membrane"/>
    <property type="evidence" value="ECO:0007669"/>
    <property type="project" value="UniProtKB-SubCell"/>
</dbReference>